<feature type="compositionally biased region" description="Basic and acidic residues" evidence="10">
    <location>
        <begin position="751"/>
        <end position="768"/>
    </location>
</feature>
<dbReference type="PANTHER" id="PTHR23167:SF46">
    <property type="entry name" value="EPS15 HOMOLOGY DOMAIN CONTAINING PROTEIN-BINDING PROTEIN 1, ISOFORM F"/>
    <property type="match status" value="1"/>
</dbReference>
<feature type="region of interest" description="Disordered" evidence="10">
    <location>
        <begin position="196"/>
        <end position="221"/>
    </location>
</feature>
<dbReference type="PANTHER" id="PTHR23167">
    <property type="entry name" value="CALPONIN HOMOLOGY DOMAIN-CONTAINING PROTEIN DDB_G0272472-RELATED"/>
    <property type="match status" value="1"/>
</dbReference>
<feature type="region of interest" description="Disordered" evidence="10">
    <location>
        <begin position="714"/>
        <end position="770"/>
    </location>
</feature>
<evidence type="ECO:0000256" key="1">
    <source>
        <dbReference type="ARBA" id="ARBA00004177"/>
    </source>
</evidence>
<reference evidence="14" key="2">
    <citation type="journal article" date="2023" name="Science">
        <title>Genomic signatures of disease resistance in endangered staghorn corals.</title>
        <authorList>
            <person name="Vollmer S.V."/>
            <person name="Selwyn J.D."/>
            <person name="Despard B.A."/>
            <person name="Roesel C.L."/>
        </authorList>
    </citation>
    <scope>NUCLEOTIDE SEQUENCE</scope>
    <source>
        <strain evidence="14">K2</strain>
    </source>
</reference>
<feature type="compositionally biased region" description="Basic and acidic residues" evidence="10">
    <location>
        <begin position="196"/>
        <end position="208"/>
    </location>
</feature>
<dbReference type="PROSITE" id="PS50021">
    <property type="entry name" value="CH"/>
    <property type="match status" value="1"/>
</dbReference>
<feature type="compositionally biased region" description="Polar residues" evidence="10">
    <location>
        <begin position="424"/>
        <end position="434"/>
    </location>
</feature>
<evidence type="ECO:0000256" key="9">
    <source>
        <dbReference type="SAM" id="Coils"/>
    </source>
</evidence>
<evidence type="ECO:0000256" key="6">
    <source>
        <dbReference type="ARBA" id="ARBA00023038"/>
    </source>
</evidence>
<dbReference type="SMART" id="SM00033">
    <property type="entry name" value="CH"/>
    <property type="match status" value="1"/>
</dbReference>
<keyword evidence="3 8" id="KW-0479">Metal-binding</keyword>
<dbReference type="PROSITE" id="PS50023">
    <property type="entry name" value="LIM_DOMAIN_2"/>
    <property type="match status" value="1"/>
</dbReference>
<dbReference type="InterPro" id="IPR036872">
    <property type="entry name" value="CH_dom_sf"/>
</dbReference>
<evidence type="ECO:0000256" key="7">
    <source>
        <dbReference type="ARBA" id="ARBA00023054"/>
    </source>
</evidence>
<feature type="region of interest" description="Disordered" evidence="10">
    <location>
        <begin position="149"/>
        <end position="178"/>
    </location>
</feature>
<dbReference type="Pfam" id="PF00307">
    <property type="entry name" value="CH"/>
    <property type="match status" value="1"/>
</dbReference>
<evidence type="ECO:0000256" key="5">
    <source>
        <dbReference type="ARBA" id="ARBA00022833"/>
    </source>
</evidence>
<feature type="domain" description="Calponin-homology (CH)" evidence="11">
    <location>
        <begin position="33"/>
        <end position="139"/>
    </location>
</feature>
<gene>
    <name evidence="14" type="ORF">P5673_020729</name>
</gene>
<dbReference type="Gene3D" id="1.10.418.10">
    <property type="entry name" value="Calponin-like domain"/>
    <property type="match status" value="1"/>
</dbReference>
<feature type="compositionally biased region" description="Polar residues" evidence="10">
    <location>
        <begin position="210"/>
        <end position="221"/>
    </location>
</feature>
<feature type="domain" description="BMERB" evidence="13">
    <location>
        <begin position="1073"/>
        <end position="1225"/>
    </location>
</feature>
<name>A0AAD9V1F4_ACRCE</name>
<dbReference type="SUPFAM" id="SSF47576">
    <property type="entry name" value="Calponin-homology domain, CH-domain"/>
    <property type="match status" value="1"/>
</dbReference>
<dbReference type="SUPFAM" id="SSF57716">
    <property type="entry name" value="Glucocorticoid receptor-like (DNA-binding domain)"/>
    <property type="match status" value="1"/>
</dbReference>
<evidence type="ECO:0000259" key="13">
    <source>
        <dbReference type="PROSITE" id="PS51848"/>
    </source>
</evidence>
<dbReference type="GO" id="GO:0046872">
    <property type="term" value="F:metal ion binding"/>
    <property type="evidence" value="ECO:0007669"/>
    <property type="project" value="UniProtKB-KW"/>
</dbReference>
<feature type="compositionally biased region" description="Basic residues" evidence="10">
    <location>
        <begin position="402"/>
        <end position="414"/>
    </location>
</feature>
<dbReference type="AlphaFoldDB" id="A0AAD9V1F4"/>
<keyword evidence="2" id="KW-0597">Phosphoprotein</keyword>
<keyword evidence="4" id="KW-0967">Endosome</keyword>
<evidence type="ECO:0000313" key="15">
    <source>
        <dbReference type="Proteomes" id="UP001249851"/>
    </source>
</evidence>
<dbReference type="PROSITE" id="PS00478">
    <property type="entry name" value="LIM_DOMAIN_1"/>
    <property type="match status" value="1"/>
</dbReference>
<dbReference type="InterPro" id="IPR050540">
    <property type="entry name" value="F-actin_Monoox_Mical"/>
</dbReference>
<dbReference type="InterPro" id="IPR022735">
    <property type="entry name" value="bMERB_dom"/>
</dbReference>
<evidence type="ECO:0000259" key="11">
    <source>
        <dbReference type="PROSITE" id="PS50021"/>
    </source>
</evidence>
<feature type="coiled-coil region" evidence="9">
    <location>
        <begin position="1182"/>
        <end position="1226"/>
    </location>
</feature>
<reference evidence="14" key="1">
    <citation type="journal article" date="2023" name="G3 (Bethesda)">
        <title>Whole genome assembly and annotation of the endangered Caribbean coral Acropora cervicornis.</title>
        <authorList>
            <person name="Selwyn J.D."/>
            <person name="Vollmer S.V."/>
        </authorList>
    </citation>
    <scope>NUCLEOTIDE SEQUENCE</scope>
    <source>
        <strain evidence="14">K2</strain>
    </source>
</reference>
<evidence type="ECO:0000256" key="2">
    <source>
        <dbReference type="ARBA" id="ARBA00022553"/>
    </source>
</evidence>
<evidence type="ECO:0000256" key="3">
    <source>
        <dbReference type="ARBA" id="ARBA00022723"/>
    </source>
</evidence>
<dbReference type="GO" id="GO:0005768">
    <property type="term" value="C:endosome"/>
    <property type="evidence" value="ECO:0007669"/>
    <property type="project" value="UniProtKB-SubCell"/>
</dbReference>
<sequence length="1255" mass="141057">MPEQGFDTICFGDFAKHRRSVVNTEQKGARMSCSGVRSLLLWCRQQTESYSEVNVINMTTSWRDGLAFCAIIHHYRPDLIDFDRLSKENPEENNELAFSVAEKHFAIPMVFDARDMVERDFPDKLGVITYVSQLYEYFKNKIPANQGYATKMKIKPKPGTDSKSQKASKRSSPSNQMYLLSGHARRVATALRNVFKSESKEDSAKGKETGQGSKSLEQDSFTTNLQTVRSSNGTSANSARKSPFLGTDCYICHKRVYFMERLIAERKLFHRACFRCCKCNACLRLGTYHYSPETDTFCCLFDCPGGLREVPIKIKLEAISSSTKESFSQETTFSKMHAVDDPHSTDLTQETKSNIQRQFSIVKKNAIQLNSLPQPVNNTTKHSKKSKVSKTSAMLRQNSKGEKKRRFSGNRKAKSKQEGKSLRLSKQSDPTMASWSPVHKRHAPERKVKGETSDMADNKISVDGTNNVLELKLPLSDLASKEEEQETFIEAGDGKPGCLRMKPEKRTSREESVYELSSENLFFSFKEELLKRAFETKEKDDRDVECKKKEDKVADSGCVSNLNECQKEVGSSGDSVSLGCHTLASGSEVKDSEKGGKLLEHSVVADDVTTGSHESSACDLKTAPVATKSVQELRERFLNIDDMIEEKNKTNLAKKSQEIQRELRCVSAWKQKTGSHGEAVRRLSVGKMAARTTDLRKSSVGISRRSVKELRKMYMGGGSDDSNGSKEKLNLARSKSMRAAVNMERNSSASGKEEIPSEMSHGKSEKNTDSTVLESTKVVLVQSKNNCDDAQECSGESEKSVTDAKGMANTCVGGSPEYSKNQVSGCYKQNSNLTDQIESLIEEKCTSDDCQSKVPSLQIQPASPEPMNGQQHSSGLKRIAASHDSGIDEPSMFGQSNSLNSETDEKISAESLKIAAEFSFSGSETNDLSLNLRPSKSEPVTNLPSPDIPLSLYSGSDVSAVEIFWSLPLSVGRRTSITDTSSSCSSPRMSVVIAQEAATTKINSRYFTVESTEPWDFEDSRIAEEHQCVMEVEGEFSFGREKRRTSRAERQAIYSLHRDAKSRQSLCLNETGLIKEDEVTLSPMEIDAELQTLEERHGLLERRGVEIEHQLRESMDSEGPYNDGEDELFHEWLYVVHERNKILRRESELIYLLQSHNYEERYRTVEGELRKLVAMRDEVKSSDDLKRERELLSELLELVQRRSFIVDSLEEERVREIQEDEKVEQAFQDGVAALPDDNWDQTPDFTKVAFSRFYC</sequence>
<dbReference type="SMART" id="SM00132">
    <property type="entry name" value="LIM"/>
    <property type="match status" value="1"/>
</dbReference>
<dbReference type="Proteomes" id="UP001249851">
    <property type="component" value="Unassembled WGS sequence"/>
</dbReference>
<comment type="caution">
    <text evidence="14">The sequence shown here is derived from an EMBL/GenBank/DDBJ whole genome shotgun (WGS) entry which is preliminary data.</text>
</comment>
<dbReference type="PROSITE" id="PS51848">
    <property type="entry name" value="BMERB"/>
    <property type="match status" value="1"/>
</dbReference>
<evidence type="ECO:0000256" key="8">
    <source>
        <dbReference type="PROSITE-ProRule" id="PRU00125"/>
    </source>
</evidence>
<dbReference type="FunFam" id="1.10.418.10:FF:000023">
    <property type="entry name" value="EH domain-binding protein 1 isoform X1"/>
    <property type="match status" value="1"/>
</dbReference>
<dbReference type="EMBL" id="JARQWQ010000051">
    <property type="protein sequence ID" value="KAK2557240.1"/>
    <property type="molecule type" value="Genomic_DNA"/>
</dbReference>
<dbReference type="Gene3D" id="2.10.110.10">
    <property type="entry name" value="Cysteine Rich Protein"/>
    <property type="match status" value="1"/>
</dbReference>
<dbReference type="CDD" id="cd09358">
    <property type="entry name" value="LIM_Mical_like"/>
    <property type="match status" value="1"/>
</dbReference>
<keyword evidence="6 8" id="KW-0440">LIM domain</keyword>
<keyword evidence="7 9" id="KW-0175">Coiled coil</keyword>
<evidence type="ECO:0000256" key="10">
    <source>
        <dbReference type="SAM" id="MobiDB-lite"/>
    </source>
</evidence>
<organism evidence="14 15">
    <name type="scientific">Acropora cervicornis</name>
    <name type="common">Staghorn coral</name>
    <dbReference type="NCBI Taxonomy" id="6130"/>
    <lineage>
        <taxon>Eukaryota</taxon>
        <taxon>Metazoa</taxon>
        <taxon>Cnidaria</taxon>
        <taxon>Anthozoa</taxon>
        <taxon>Hexacorallia</taxon>
        <taxon>Scleractinia</taxon>
        <taxon>Astrocoeniina</taxon>
        <taxon>Acroporidae</taxon>
        <taxon>Acropora</taxon>
    </lineage>
</organism>
<dbReference type="InterPro" id="IPR001781">
    <property type="entry name" value="Znf_LIM"/>
</dbReference>
<dbReference type="InterPro" id="IPR001715">
    <property type="entry name" value="CH_dom"/>
</dbReference>
<evidence type="ECO:0000313" key="14">
    <source>
        <dbReference type="EMBL" id="KAK2557240.1"/>
    </source>
</evidence>
<feature type="domain" description="LIM zinc-binding" evidence="12">
    <location>
        <begin position="247"/>
        <end position="310"/>
    </location>
</feature>
<keyword evidence="5 8" id="KW-0862">Zinc</keyword>
<comment type="subcellular location">
    <subcellularLocation>
        <location evidence="1">Endosome</location>
    </subcellularLocation>
</comment>
<feature type="region of interest" description="Disordered" evidence="10">
    <location>
        <begin position="370"/>
        <end position="460"/>
    </location>
</feature>
<dbReference type="Pfam" id="PF12130">
    <property type="entry name" value="bMERB_dom"/>
    <property type="match status" value="1"/>
</dbReference>
<keyword evidence="15" id="KW-1185">Reference proteome</keyword>
<evidence type="ECO:0000256" key="4">
    <source>
        <dbReference type="ARBA" id="ARBA00022753"/>
    </source>
</evidence>
<accession>A0AAD9V1F4</accession>
<dbReference type="SMART" id="SM01203">
    <property type="entry name" value="DUF3585"/>
    <property type="match status" value="1"/>
</dbReference>
<proteinExistence type="predicted"/>
<evidence type="ECO:0000259" key="12">
    <source>
        <dbReference type="PROSITE" id="PS50023"/>
    </source>
</evidence>
<protein>
    <submittedName>
        <fullName evidence="14">MICAL-like protein 2</fullName>
    </submittedName>
</protein>